<evidence type="ECO:0000313" key="2">
    <source>
        <dbReference type="Proteomes" id="UP001219568"/>
    </source>
</evidence>
<dbReference type="Proteomes" id="UP001219568">
    <property type="component" value="Unassembled WGS sequence"/>
</dbReference>
<accession>A0AAD6IHC3</accession>
<reference evidence="1" key="2">
    <citation type="submission" date="2023-01" db="EMBL/GenBank/DDBJ databases">
        <authorList>
            <person name="Petersen C."/>
        </authorList>
    </citation>
    <scope>NUCLEOTIDE SEQUENCE</scope>
    <source>
        <strain evidence="1">IBT 15450</strain>
    </source>
</reference>
<protein>
    <submittedName>
        <fullName evidence="1">Uncharacterized protein</fullName>
    </submittedName>
</protein>
<comment type="caution">
    <text evidence="1">The sequence shown here is derived from an EMBL/GenBank/DDBJ whole genome shotgun (WGS) entry which is preliminary data.</text>
</comment>
<reference evidence="1" key="1">
    <citation type="journal article" date="2023" name="IMA Fungus">
        <title>Comparative genomic study of the Penicillium genus elucidates a diverse pangenome and 15 lateral gene transfer events.</title>
        <authorList>
            <person name="Petersen C."/>
            <person name="Sorensen T."/>
            <person name="Nielsen M.R."/>
            <person name="Sondergaard T.E."/>
            <person name="Sorensen J.L."/>
            <person name="Fitzpatrick D.A."/>
            <person name="Frisvad J.C."/>
            <person name="Nielsen K.L."/>
        </authorList>
    </citation>
    <scope>NUCLEOTIDE SEQUENCE</scope>
    <source>
        <strain evidence="1">IBT 15450</strain>
    </source>
</reference>
<organism evidence="1 2">
    <name type="scientific">Penicillium canescens</name>
    <dbReference type="NCBI Taxonomy" id="5083"/>
    <lineage>
        <taxon>Eukaryota</taxon>
        <taxon>Fungi</taxon>
        <taxon>Dikarya</taxon>
        <taxon>Ascomycota</taxon>
        <taxon>Pezizomycotina</taxon>
        <taxon>Eurotiomycetes</taxon>
        <taxon>Eurotiomycetidae</taxon>
        <taxon>Eurotiales</taxon>
        <taxon>Aspergillaceae</taxon>
        <taxon>Penicillium</taxon>
    </lineage>
</organism>
<dbReference type="EMBL" id="JAQJZL010000003">
    <property type="protein sequence ID" value="KAJ6048001.1"/>
    <property type="molecule type" value="Genomic_DNA"/>
</dbReference>
<name>A0AAD6IHC3_PENCN</name>
<dbReference type="AlphaFoldDB" id="A0AAD6IHC3"/>
<keyword evidence="2" id="KW-1185">Reference proteome</keyword>
<evidence type="ECO:0000313" key="1">
    <source>
        <dbReference type="EMBL" id="KAJ6048001.1"/>
    </source>
</evidence>
<sequence length="81" mass="9471">MLGYTLRKNISFYLLKHPSYVRFDFKPCHKRCYSSITAIVLFHQCPICQADFAICYPRQQIDASLFMLNELGLPEHEASLQ</sequence>
<gene>
    <name evidence="1" type="ORF">N7460_004148</name>
</gene>
<proteinExistence type="predicted"/>